<dbReference type="InterPro" id="IPR015590">
    <property type="entry name" value="Aldehyde_DH_dom"/>
</dbReference>
<gene>
    <name evidence="6" type="ORF">NLU13_9868</name>
</gene>
<dbReference type="FunFam" id="3.40.605.10:FF:000007">
    <property type="entry name" value="NAD/NADP-dependent betaine aldehyde dehydrogenase"/>
    <property type="match status" value="1"/>
</dbReference>
<dbReference type="InterPro" id="IPR016162">
    <property type="entry name" value="Ald_DH_N"/>
</dbReference>
<dbReference type="Gene3D" id="3.40.605.10">
    <property type="entry name" value="Aldehyde Dehydrogenase, Chain A, domain 1"/>
    <property type="match status" value="1"/>
</dbReference>
<organism evidence="6 7">
    <name type="scientific">Sarocladium strictum</name>
    <name type="common">Black bundle disease fungus</name>
    <name type="synonym">Acremonium strictum</name>
    <dbReference type="NCBI Taxonomy" id="5046"/>
    <lineage>
        <taxon>Eukaryota</taxon>
        <taxon>Fungi</taxon>
        <taxon>Dikarya</taxon>
        <taxon>Ascomycota</taxon>
        <taxon>Pezizomycotina</taxon>
        <taxon>Sordariomycetes</taxon>
        <taxon>Hypocreomycetidae</taxon>
        <taxon>Hypocreales</taxon>
        <taxon>Sarocladiaceae</taxon>
        <taxon>Sarocladium</taxon>
    </lineage>
</organism>
<dbReference type="FunFam" id="3.40.605.10:FF:000026">
    <property type="entry name" value="Aldehyde dehydrogenase, putative"/>
    <property type="match status" value="1"/>
</dbReference>
<comment type="caution">
    <text evidence="6">The sequence shown here is derived from an EMBL/GenBank/DDBJ whole genome shotgun (WGS) entry which is preliminary data.</text>
</comment>
<evidence type="ECO:0000313" key="7">
    <source>
        <dbReference type="Proteomes" id="UP001175261"/>
    </source>
</evidence>
<evidence type="ECO:0000256" key="1">
    <source>
        <dbReference type="ARBA" id="ARBA00009986"/>
    </source>
</evidence>
<dbReference type="FunFam" id="3.40.309.10:FF:000012">
    <property type="entry name" value="Betaine aldehyde dehydrogenase"/>
    <property type="match status" value="1"/>
</dbReference>
<dbReference type="PANTHER" id="PTHR11699">
    <property type="entry name" value="ALDEHYDE DEHYDROGENASE-RELATED"/>
    <property type="match status" value="1"/>
</dbReference>
<evidence type="ECO:0000256" key="4">
    <source>
        <dbReference type="ARBA" id="ARBA00049194"/>
    </source>
</evidence>
<dbReference type="Proteomes" id="UP001175261">
    <property type="component" value="Unassembled WGS sequence"/>
</dbReference>
<dbReference type="InterPro" id="IPR016161">
    <property type="entry name" value="Ald_DH/histidinol_DH"/>
</dbReference>
<comment type="catalytic activity">
    <reaction evidence="4">
        <text>an aldehyde + NAD(+) + H2O = a carboxylate + NADH + 2 H(+)</text>
        <dbReference type="Rhea" id="RHEA:16185"/>
        <dbReference type="ChEBI" id="CHEBI:15377"/>
        <dbReference type="ChEBI" id="CHEBI:15378"/>
        <dbReference type="ChEBI" id="CHEBI:17478"/>
        <dbReference type="ChEBI" id="CHEBI:29067"/>
        <dbReference type="ChEBI" id="CHEBI:57540"/>
        <dbReference type="ChEBI" id="CHEBI:57945"/>
        <dbReference type="EC" id="1.2.1.3"/>
    </reaction>
</comment>
<name>A0AA39L3G7_SARSR</name>
<dbReference type="AlphaFoldDB" id="A0AA39L3G7"/>
<dbReference type="EC" id="1.2.1.3" evidence="3"/>
<keyword evidence="2" id="KW-0560">Oxidoreductase</keyword>
<protein>
    <recommendedName>
        <fullName evidence="3">aldehyde dehydrogenase (NAD(+))</fullName>
        <ecNumber evidence="3">1.2.1.3</ecNumber>
    </recommendedName>
</protein>
<dbReference type="EMBL" id="JAPDFR010000010">
    <property type="protein sequence ID" value="KAK0382772.1"/>
    <property type="molecule type" value="Genomic_DNA"/>
</dbReference>
<dbReference type="GO" id="GO:0046394">
    <property type="term" value="P:carboxylic acid biosynthetic process"/>
    <property type="evidence" value="ECO:0007669"/>
    <property type="project" value="UniProtKB-ARBA"/>
</dbReference>
<evidence type="ECO:0000259" key="5">
    <source>
        <dbReference type="Pfam" id="PF00171"/>
    </source>
</evidence>
<keyword evidence="7" id="KW-1185">Reference proteome</keyword>
<feature type="domain" description="Aldehyde dehydrogenase" evidence="5">
    <location>
        <begin position="34"/>
        <end position="492"/>
    </location>
</feature>
<evidence type="ECO:0000256" key="2">
    <source>
        <dbReference type="ARBA" id="ARBA00023002"/>
    </source>
</evidence>
<comment type="similarity">
    <text evidence="1">Belongs to the aldehyde dehydrogenase family.</text>
</comment>
<accession>A0AA39L3G7</accession>
<dbReference type="GO" id="GO:0004029">
    <property type="term" value="F:aldehyde dehydrogenase (NAD+) activity"/>
    <property type="evidence" value="ECO:0007669"/>
    <property type="project" value="UniProtKB-EC"/>
</dbReference>
<reference evidence="6" key="1">
    <citation type="submission" date="2022-10" db="EMBL/GenBank/DDBJ databases">
        <title>Determination and structural analysis of whole genome sequence of Sarocladium strictum F4-1.</title>
        <authorList>
            <person name="Hu L."/>
            <person name="Jiang Y."/>
        </authorList>
    </citation>
    <scope>NUCLEOTIDE SEQUENCE</scope>
    <source>
        <strain evidence="6">F4-1</strain>
    </source>
</reference>
<evidence type="ECO:0000256" key="3">
    <source>
        <dbReference type="ARBA" id="ARBA00024226"/>
    </source>
</evidence>
<dbReference type="Gene3D" id="3.40.309.10">
    <property type="entry name" value="Aldehyde Dehydrogenase, Chain A, domain 2"/>
    <property type="match status" value="1"/>
</dbReference>
<dbReference type="Pfam" id="PF00171">
    <property type="entry name" value="Aldedh"/>
    <property type="match status" value="1"/>
</dbReference>
<evidence type="ECO:0000313" key="6">
    <source>
        <dbReference type="EMBL" id="KAK0382772.1"/>
    </source>
</evidence>
<proteinExistence type="inferred from homology"/>
<dbReference type="InterPro" id="IPR016163">
    <property type="entry name" value="Ald_DH_C"/>
</dbReference>
<dbReference type="SUPFAM" id="SSF53720">
    <property type="entry name" value="ALDH-like"/>
    <property type="match status" value="1"/>
</dbReference>
<sequence length="501" mass="54003">MRSRLLVSQRSNRGRVIQLTHLEVQTGLFINNEFVEAKENSTINLDNPATGSHLATVSTAQVEDVDKAVAAAQVAFRATWRTTLPRQRRNLLNKLADLIERDAAVFASLEALDAGILYRDSVGMHVPAAVETLRYYAGWADKVDGESVQLPSGFGYTRREPFGVCAAIVPWNSPLMVTSWKLAPAIATGNCLIIKTPELSPLYGQKLAELVVEAGFPPGVISVLCGLGHVAGQRLAEHPDVWKLSFTGSPPVGRQILATAARTNLKKVTLELGGKGPSIVFSDADFENALMWTSAGITVNNGQICAAGSRIYVQDTIYDKFVAEFSARTRDAVAGDPLLSETTKGPMISKTQKDRVMSYIQKAQDEKLSLLHGGANEPGNFVPNTAFVDVGEDSIIMREEIFGPVASIARFKTEEEVIHLANNTTYGLASAVFTNDISKAVRVSDALESGQVTINMWGAVDANTAFGGYKESGVGRDLGKEALDGWTQVKAVKINVLAPKV</sequence>